<dbReference type="InterPro" id="IPR013094">
    <property type="entry name" value="AB_hydrolase_3"/>
</dbReference>
<keyword evidence="1 4" id="KW-0378">Hydrolase</keyword>
<gene>
    <name evidence="4" type="ORF">ACFQ2O_04545</name>
</gene>
<dbReference type="Proteomes" id="UP001597094">
    <property type="component" value="Unassembled WGS sequence"/>
</dbReference>
<dbReference type="PANTHER" id="PTHR48081:SF8">
    <property type="entry name" value="ALPHA_BETA HYDROLASE FOLD-3 DOMAIN-CONTAINING PROTEIN-RELATED"/>
    <property type="match status" value="1"/>
</dbReference>
<evidence type="ECO:0000256" key="2">
    <source>
        <dbReference type="SAM" id="SignalP"/>
    </source>
</evidence>
<sequence>MKIKKNLLVAALPLVAAAVAYKWSTWKTDLVKAVIKRQKDKGDYKRFIKNYPGPPESLQKKYAFEKIDINGARGYWINKAQANKGVLVYLHGGGYVFGPLEVQWKYIARMSEEMGMAAVVIDYKMAPEHPFPAGLQDVEKIITTLQAEGAIPETYYILGDSAGGGMAVAITNVLMEKKAALPKKLILMSPWLDLSMSNPAIKFTAYKDIMLPLEEIKRSANKYVPNRDFHNPLVSPMYGNVKDLPPILIQIGTAETFLWDNRKFVQRLTEAQVEVQYEEYPDMFHVFALIHILKEGKQALKSQIEFLA</sequence>
<name>A0ABW3SLJ6_9BACT</name>
<dbReference type="PANTHER" id="PTHR48081">
    <property type="entry name" value="AB HYDROLASE SUPERFAMILY PROTEIN C4A8.06C"/>
    <property type="match status" value="1"/>
</dbReference>
<evidence type="ECO:0000313" key="4">
    <source>
        <dbReference type="EMBL" id="MFD1185468.1"/>
    </source>
</evidence>
<evidence type="ECO:0000313" key="5">
    <source>
        <dbReference type="Proteomes" id="UP001597094"/>
    </source>
</evidence>
<evidence type="ECO:0000256" key="1">
    <source>
        <dbReference type="ARBA" id="ARBA00022801"/>
    </source>
</evidence>
<dbReference type="Gene3D" id="3.40.50.1820">
    <property type="entry name" value="alpha/beta hydrolase"/>
    <property type="match status" value="1"/>
</dbReference>
<proteinExistence type="predicted"/>
<dbReference type="InterPro" id="IPR050300">
    <property type="entry name" value="GDXG_lipolytic_enzyme"/>
</dbReference>
<organism evidence="4 5">
    <name type="scientific">Pontibacter rugosus</name>
    <dbReference type="NCBI Taxonomy" id="1745966"/>
    <lineage>
        <taxon>Bacteria</taxon>
        <taxon>Pseudomonadati</taxon>
        <taxon>Bacteroidota</taxon>
        <taxon>Cytophagia</taxon>
        <taxon>Cytophagales</taxon>
        <taxon>Hymenobacteraceae</taxon>
        <taxon>Pontibacter</taxon>
    </lineage>
</organism>
<evidence type="ECO:0000259" key="3">
    <source>
        <dbReference type="Pfam" id="PF07859"/>
    </source>
</evidence>
<dbReference type="EMBL" id="JBHTLD010000023">
    <property type="protein sequence ID" value="MFD1185468.1"/>
    <property type="molecule type" value="Genomic_DNA"/>
</dbReference>
<dbReference type="RefSeq" id="WP_377523222.1">
    <property type="nucleotide sequence ID" value="NZ_JBHTLD010000023.1"/>
</dbReference>
<accession>A0ABW3SLJ6</accession>
<comment type="caution">
    <text evidence="4">The sequence shown here is derived from an EMBL/GenBank/DDBJ whole genome shotgun (WGS) entry which is preliminary data.</text>
</comment>
<keyword evidence="2" id="KW-0732">Signal</keyword>
<dbReference type="GO" id="GO:0016787">
    <property type="term" value="F:hydrolase activity"/>
    <property type="evidence" value="ECO:0007669"/>
    <property type="project" value="UniProtKB-KW"/>
</dbReference>
<protein>
    <submittedName>
        <fullName evidence="4">Alpha/beta hydrolase</fullName>
    </submittedName>
</protein>
<feature type="domain" description="Alpha/beta hydrolase fold-3" evidence="3">
    <location>
        <begin position="87"/>
        <end position="288"/>
    </location>
</feature>
<dbReference type="Pfam" id="PF07859">
    <property type="entry name" value="Abhydrolase_3"/>
    <property type="match status" value="1"/>
</dbReference>
<keyword evidence="5" id="KW-1185">Reference proteome</keyword>
<dbReference type="InterPro" id="IPR029058">
    <property type="entry name" value="AB_hydrolase_fold"/>
</dbReference>
<dbReference type="SUPFAM" id="SSF53474">
    <property type="entry name" value="alpha/beta-Hydrolases"/>
    <property type="match status" value="1"/>
</dbReference>
<reference evidence="5" key="1">
    <citation type="journal article" date="2019" name="Int. J. Syst. Evol. Microbiol.">
        <title>The Global Catalogue of Microorganisms (GCM) 10K type strain sequencing project: providing services to taxonomists for standard genome sequencing and annotation.</title>
        <authorList>
            <consortium name="The Broad Institute Genomics Platform"/>
            <consortium name="The Broad Institute Genome Sequencing Center for Infectious Disease"/>
            <person name="Wu L."/>
            <person name="Ma J."/>
        </authorList>
    </citation>
    <scope>NUCLEOTIDE SEQUENCE [LARGE SCALE GENOMIC DNA]</scope>
    <source>
        <strain evidence="5">JCM 31319</strain>
    </source>
</reference>
<feature type="chain" id="PRO_5045064257" evidence="2">
    <location>
        <begin position="21"/>
        <end position="308"/>
    </location>
</feature>
<feature type="signal peptide" evidence="2">
    <location>
        <begin position="1"/>
        <end position="20"/>
    </location>
</feature>